<reference evidence="9" key="1">
    <citation type="submission" date="2021-06" db="EMBL/GenBank/DDBJ databases">
        <authorList>
            <person name="Kallberg Y."/>
            <person name="Tangrot J."/>
            <person name="Rosling A."/>
        </authorList>
    </citation>
    <scope>NUCLEOTIDE SEQUENCE</scope>
    <source>
        <strain evidence="9">MT106</strain>
    </source>
</reference>
<dbReference type="Proteomes" id="UP000789831">
    <property type="component" value="Unassembled WGS sequence"/>
</dbReference>
<keyword evidence="1" id="KW-0479">Metal-binding</keyword>
<evidence type="ECO:0000256" key="3">
    <source>
        <dbReference type="ARBA" id="ARBA00023015"/>
    </source>
</evidence>
<dbReference type="Pfam" id="PF04082">
    <property type="entry name" value="Fungal_trans"/>
    <property type="match status" value="1"/>
</dbReference>
<keyword evidence="6" id="KW-0539">Nucleus</keyword>
<dbReference type="SMART" id="SM00906">
    <property type="entry name" value="Fungal_trans"/>
    <property type="match status" value="1"/>
</dbReference>
<feature type="domain" description="Xylanolytic transcriptional activator regulatory" evidence="8">
    <location>
        <begin position="244"/>
        <end position="315"/>
    </location>
</feature>
<protein>
    <submittedName>
        <fullName evidence="9">13459_t:CDS:1</fullName>
    </submittedName>
</protein>
<dbReference type="GO" id="GO:0003677">
    <property type="term" value="F:DNA binding"/>
    <property type="evidence" value="ECO:0007669"/>
    <property type="project" value="UniProtKB-KW"/>
</dbReference>
<evidence type="ECO:0000256" key="1">
    <source>
        <dbReference type="ARBA" id="ARBA00022723"/>
    </source>
</evidence>
<dbReference type="GO" id="GO:0006351">
    <property type="term" value="P:DNA-templated transcription"/>
    <property type="evidence" value="ECO:0007669"/>
    <property type="project" value="InterPro"/>
</dbReference>
<dbReference type="InterPro" id="IPR051615">
    <property type="entry name" value="Transcr_Regulatory_Elem"/>
</dbReference>
<dbReference type="CDD" id="cd12148">
    <property type="entry name" value="fungal_TF_MHR"/>
    <property type="match status" value="1"/>
</dbReference>
<evidence type="ECO:0000256" key="5">
    <source>
        <dbReference type="ARBA" id="ARBA00023163"/>
    </source>
</evidence>
<evidence type="ECO:0000256" key="7">
    <source>
        <dbReference type="SAM" id="MobiDB-lite"/>
    </source>
</evidence>
<dbReference type="GO" id="GO:0008270">
    <property type="term" value="F:zinc ion binding"/>
    <property type="evidence" value="ECO:0007669"/>
    <property type="project" value="InterPro"/>
</dbReference>
<evidence type="ECO:0000256" key="2">
    <source>
        <dbReference type="ARBA" id="ARBA00022833"/>
    </source>
</evidence>
<evidence type="ECO:0000256" key="6">
    <source>
        <dbReference type="ARBA" id="ARBA00023242"/>
    </source>
</evidence>
<feature type="compositionally biased region" description="Low complexity" evidence="7">
    <location>
        <begin position="624"/>
        <end position="635"/>
    </location>
</feature>
<dbReference type="PANTHER" id="PTHR31313:SF81">
    <property type="entry name" value="TY1 ENHANCER ACTIVATOR"/>
    <property type="match status" value="1"/>
</dbReference>
<comment type="caution">
    <text evidence="9">The sequence shown here is derived from an EMBL/GenBank/DDBJ whole genome shotgun (WGS) entry which is preliminary data.</text>
</comment>
<gene>
    <name evidence="9" type="ORF">AGERDE_LOCUS8761</name>
</gene>
<dbReference type="AlphaFoldDB" id="A0A9N9CCL2"/>
<accession>A0A9N9CCL2</accession>
<evidence type="ECO:0000313" key="9">
    <source>
        <dbReference type="EMBL" id="CAG8594169.1"/>
    </source>
</evidence>
<dbReference type="OrthoDB" id="1924787at2759"/>
<name>A0A9N9CCL2_9GLOM</name>
<keyword evidence="2" id="KW-0862">Zinc</keyword>
<sequence length="713" mass="79357">MNLKEELPQALTHKDIQRLEQKLEDLASKLAKTKFDDNGNNSNSHDHEDENYSTAKTSLVIDLPILGNPNDTDSSLSVDDAKSPLAKLLNHTFPDTVVDLVNKIPTNLFKLPFNFGSPPMSTNITETKITTAPPSRELCRKLIEDYFQRFNVFIPILDRRKFIDNWCNKSKQSQLLVSATLAVAAARFSDDPSIQKNASKPGGVFYDAAKSLLDGLYDVPRIETCQALILLSYTQGSLDRLDTASLYTGMAVQMANVLRLSQNEPTMSLEDEEERRRVFYCIYCIDRWTTFVLGKPYMIDDVNINVPLPTLPSANRLTRYFFTALIKLSRILGQIWKFGYSSQPKATHSAWLDHATDHKSTLRQLRGSLAKWLQELPEDLQYQYLPSTDQRTLFQLASFTAFAGHINILFHTCLILLHQPYITHNAKASLNSFLSTGGIGKSKNSSVLHQGPVKTCLSAAITISDIAKVTRQQDKYSFNNFQYSIYGVFQSTVLELVIMNGSPEYSQNAKKAFNDSMEELRFIADHSTIFRLRDSVKELEGLVQITNGGSSSSGTDIMVPFRLAAHNNNPTYSMNNSTLNPSNKSAPVSSTNASSIEDKEMMVTDDFTKFDAAAIMNIADDINSSSHQQRLSTSSPIETHQQHQIPANTPQAWDDQSFFLTGDDDYFFGSSTAGVTSSNVVDGEGTAGTGVTDTTMLVDDEMLYSSTGGWNHG</sequence>
<organism evidence="9 10">
    <name type="scientific">Ambispora gerdemannii</name>
    <dbReference type="NCBI Taxonomy" id="144530"/>
    <lineage>
        <taxon>Eukaryota</taxon>
        <taxon>Fungi</taxon>
        <taxon>Fungi incertae sedis</taxon>
        <taxon>Mucoromycota</taxon>
        <taxon>Glomeromycotina</taxon>
        <taxon>Glomeromycetes</taxon>
        <taxon>Archaeosporales</taxon>
        <taxon>Ambisporaceae</taxon>
        <taxon>Ambispora</taxon>
    </lineage>
</organism>
<dbReference type="InterPro" id="IPR007219">
    <property type="entry name" value="XnlR_reg_dom"/>
</dbReference>
<keyword evidence="4" id="KW-0238">DNA-binding</keyword>
<dbReference type="PANTHER" id="PTHR31313">
    <property type="entry name" value="TY1 ENHANCER ACTIVATOR"/>
    <property type="match status" value="1"/>
</dbReference>
<evidence type="ECO:0000256" key="4">
    <source>
        <dbReference type="ARBA" id="ARBA00023125"/>
    </source>
</evidence>
<keyword evidence="3" id="KW-0805">Transcription regulation</keyword>
<proteinExistence type="predicted"/>
<evidence type="ECO:0000313" key="10">
    <source>
        <dbReference type="Proteomes" id="UP000789831"/>
    </source>
</evidence>
<feature type="region of interest" description="Disordered" evidence="7">
    <location>
        <begin position="624"/>
        <end position="649"/>
    </location>
</feature>
<evidence type="ECO:0000259" key="8">
    <source>
        <dbReference type="SMART" id="SM00906"/>
    </source>
</evidence>
<feature type="region of interest" description="Disordered" evidence="7">
    <location>
        <begin position="33"/>
        <end position="52"/>
    </location>
</feature>
<dbReference type="EMBL" id="CAJVPL010001968">
    <property type="protein sequence ID" value="CAG8594169.1"/>
    <property type="molecule type" value="Genomic_DNA"/>
</dbReference>
<keyword evidence="5" id="KW-0804">Transcription</keyword>
<feature type="compositionally biased region" description="Polar residues" evidence="7">
    <location>
        <begin position="636"/>
        <end position="649"/>
    </location>
</feature>
<keyword evidence="10" id="KW-1185">Reference proteome</keyword>